<name>A0ABU4WFC0_9BACT</name>
<feature type="domain" description="Putative beta-lactamase-inhibitor-like PepSY-like" evidence="2">
    <location>
        <begin position="67"/>
        <end position="147"/>
    </location>
</feature>
<evidence type="ECO:0000313" key="3">
    <source>
        <dbReference type="EMBL" id="MDX8414953.1"/>
    </source>
</evidence>
<evidence type="ECO:0000256" key="1">
    <source>
        <dbReference type="SAM" id="SignalP"/>
    </source>
</evidence>
<dbReference type="Pfam" id="PF11396">
    <property type="entry name" value="PepSY_like"/>
    <property type="match status" value="1"/>
</dbReference>
<evidence type="ECO:0000313" key="4">
    <source>
        <dbReference type="Proteomes" id="UP001275932"/>
    </source>
</evidence>
<protein>
    <submittedName>
        <fullName evidence="3">PepSY-like domain-containing protein</fullName>
    </submittedName>
</protein>
<dbReference type="Gene3D" id="3.40.1420.30">
    <property type="match status" value="1"/>
</dbReference>
<dbReference type="SUPFAM" id="SSF160574">
    <property type="entry name" value="BT0923-like"/>
    <property type="match status" value="1"/>
</dbReference>
<gene>
    <name evidence="3" type="ORF">MOX91_01980</name>
</gene>
<dbReference type="EMBL" id="JALBUT010000002">
    <property type="protein sequence ID" value="MDX8414953.1"/>
    <property type="molecule type" value="Genomic_DNA"/>
</dbReference>
<keyword evidence="4" id="KW-1185">Reference proteome</keyword>
<sequence>MTFVKYLKTAIISLSIALGVASLDAKETYTSDVSALPQEAISFLNNNFKGVNITKIKIETGWFKKTTYDVDLGNGVEIEFDKNGNWKEIDSKVANLPLSLLPKQLAEAVNKKVPDAKIESIERKGYGYKIELENDVELLVYDDLRVIKSQKD</sequence>
<dbReference type="Proteomes" id="UP001275932">
    <property type="component" value="Unassembled WGS sequence"/>
</dbReference>
<accession>A0ABU4WFC0</accession>
<comment type="caution">
    <text evidence="3">The sequence shown here is derived from an EMBL/GenBank/DDBJ whole genome shotgun (WGS) entry which is preliminary data.</text>
</comment>
<dbReference type="RefSeq" id="WP_370396400.1">
    <property type="nucleotide sequence ID" value="NZ_JALBUT010000002.1"/>
</dbReference>
<reference evidence="3 4" key="1">
    <citation type="submission" date="2022-03" db="EMBL/GenBank/DDBJ databases">
        <title>Novel taxa within the pig intestine.</title>
        <authorList>
            <person name="Wylensek D."/>
            <person name="Bishof K."/>
            <person name="Afrizal A."/>
            <person name="Clavel T."/>
        </authorList>
    </citation>
    <scope>NUCLEOTIDE SEQUENCE [LARGE SCALE GENOMIC DNA]</scope>
    <source>
        <strain evidence="3 4">CLA-KB-P66</strain>
    </source>
</reference>
<dbReference type="InterPro" id="IPR021533">
    <property type="entry name" value="PepSY-like"/>
</dbReference>
<keyword evidence="1" id="KW-0732">Signal</keyword>
<organism evidence="3 4">
    <name type="scientific">Intestinicryptomonas porci</name>
    <dbReference type="NCBI Taxonomy" id="2926320"/>
    <lineage>
        <taxon>Bacteria</taxon>
        <taxon>Pseudomonadati</taxon>
        <taxon>Verrucomicrobiota</taxon>
        <taxon>Opitutia</taxon>
        <taxon>Opitutales</taxon>
        <taxon>Intestinicryptomonaceae</taxon>
        <taxon>Intestinicryptomonas</taxon>
    </lineage>
</organism>
<evidence type="ECO:0000259" key="2">
    <source>
        <dbReference type="Pfam" id="PF11396"/>
    </source>
</evidence>
<feature type="chain" id="PRO_5045451164" evidence="1">
    <location>
        <begin position="26"/>
        <end position="152"/>
    </location>
</feature>
<feature type="signal peptide" evidence="1">
    <location>
        <begin position="1"/>
        <end position="25"/>
    </location>
</feature>
<proteinExistence type="predicted"/>